<dbReference type="AlphaFoldDB" id="A0A2S3W2F0"/>
<dbReference type="OrthoDB" id="7280620at2"/>
<keyword evidence="2" id="KW-1185">Reference proteome</keyword>
<sequence length="68" mass="7376">MTIGTAVQRGHFVYVYDEKGRQMTVIPAGSQSGDGLEGYTGATVSVRRGAFIHVHDERGRQVSTIPAR</sequence>
<evidence type="ECO:0000313" key="2">
    <source>
        <dbReference type="Proteomes" id="UP000237344"/>
    </source>
</evidence>
<accession>A0A2S3W2F0</accession>
<reference evidence="1 2" key="1">
    <citation type="submission" date="2018-01" db="EMBL/GenBank/DDBJ databases">
        <title>Draft Genome Sequence of Komagataeibacter maltaceti LMG 1529, a Vinegar Producing Acetic Acid Bacterium Isolated from Malt Vinegar Brewery Acetifiers.</title>
        <authorList>
            <person name="Zhang Q."/>
            <person name="Hollensteiner J."/>
            <person name="Poehlein A."/>
            <person name="Daniel R."/>
        </authorList>
    </citation>
    <scope>NUCLEOTIDE SEQUENCE [LARGE SCALE GENOMIC DNA]</scope>
    <source>
        <strain evidence="1 2">LMG 1529</strain>
    </source>
</reference>
<evidence type="ECO:0000313" key="1">
    <source>
        <dbReference type="EMBL" id="POF63062.1"/>
    </source>
</evidence>
<dbReference type="EMBL" id="POTC01000012">
    <property type="protein sequence ID" value="POF63062.1"/>
    <property type="molecule type" value="Genomic_DNA"/>
</dbReference>
<comment type="caution">
    <text evidence="1">The sequence shown here is derived from an EMBL/GenBank/DDBJ whole genome shotgun (WGS) entry which is preliminary data.</text>
</comment>
<organism evidence="1 2">
    <name type="scientific">Novacetimonas maltaceti</name>
    <dbReference type="NCBI Taxonomy" id="1203393"/>
    <lineage>
        <taxon>Bacteria</taxon>
        <taxon>Pseudomonadati</taxon>
        <taxon>Pseudomonadota</taxon>
        <taxon>Alphaproteobacteria</taxon>
        <taxon>Acetobacterales</taxon>
        <taxon>Acetobacteraceae</taxon>
        <taxon>Novacetimonas</taxon>
    </lineage>
</organism>
<gene>
    <name evidence="1" type="ORF">KMAL_13000</name>
</gene>
<name>A0A2S3W2F0_9PROT</name>
<dbReference type="Proteomes" id="UP000237344">
    <property type="component" value="Unassembled WGS sequence"/>
</dbReference>
<proteinExistence type="predicted"/>
<protein>
    <submittedName>
        <fullName evidence="1">Uncharacterized protein</fullName>
    </submittedName>
</protein>